<accession>A0ABS8PDP8</accession>
<comment type="caution">
    <text evidence="4">The sequence shown here is derived from an EMBL/GenBank/DDBJ whole genome shotgun (WGS) entry which is preliminary data.</text>
</comment>
<dbReference type="InterPro" id="IPR050109">
    <property type="entry name" value="HTH-type_TetR-like_transc_reg"/>
</dbReference>
<evidence type="ECO:0000259" key="3">
    <source>
        <dbReference type="PROSITE" id="PS50977"/>
    </source>
</evidence>
<dbReference type="PANTHER" id="PTHR30055:SF153">
    <property type="entry name" value="HTH-TYPE TRANSCRIPTIONAL REPRESSOR RV3405C"/>
    <property type="match status" value="1"/>
</dbReference>
<dbReference type="Gene3D" id="1.10.357.10">
    <property type="entry name" value="Tetracycline Repressor, domain 2"/>
    <property type="match status" value="1"/>
</dbReference>
<dbReference type="InterPro" id="IPR001647">
    <property type="entry name" value="HTH_TetR"/>
</dbReference>
<dbReference type="PROSITE" id="PS01081">
    <property type="entry name" value="HTH_TETR_1"/>
    <property type="match status" value="1"/>
</dbReference>
<dbReference type="Proteomes" id="UP001199469">
    <property type="component" value="Unassembled WGS sequence"/>
</dbReference>
<gene>
    <name evidence="4" type="ORF">LQ327_21890</name>
</gene>
<organism evidence="4 5">
    <name type="scientific">Actinomycetospora endophytica</name>
    <dbReference type="NCBI Taxonomy" id="2291215"/>
    <lineage>
        <taxon>Bacteria</taxon>
        <taxon>Bacillati</taxon>
        <taxon>Actinomycetota</taxon>
        <taxon>Actinomycetes</taxon>
        <taxon>Pseudonocardiales</taxon>
        <taxon>Pseudonocardiaceae</taxon>
        <taxon>Actinomycetospora</taxon>
    </lineage>
</organism>
<dbReference type="PRINTS" id="PR00455">
    <property type="entry name" value="HTHTETR"/>
</dbReference>
<reference evidence="4 5" key="1">
    <citation type="submission" date="2021-11" db="EMBL/GenBank/DDBJ databases">
        <title>Draft genome sequence of Actinomycetospora sp. SF1 isolated from the rhizosphere soil.</title>
        <authorList>
            <person name="Duangmal K."/>
            <person name="Chantavorakit T."/>
        </authorList>
    </citation>
    <scope>NUCLEOTIDE SEQUENCE [LARGE SCALE GENOMIC DNA]</scope>
    <source>
        <strain evidence="4 5">TBRC 5722</strain>
    </source>
</reference>
<dbReference type="RefSeq" id="WP_230737885.1">
    <property type="nucleotide sequence ID" value="NZ_JAJNDB010000005.1"/>
</dbReference>
<proteinExistence type="predicted"/>
<dbReference type="InterPro" id="IPR023772">
    <property type="entry name" value="DNA-bd_HTH_TetR-type_CS"/>
</dbReference>
<sequence>MSDERANRVLDAAGELLVTFGYRKVTIADVAARAGVGKGTVYLHWPSKLELFGAVLVREGIAVGRAHVAALRADPGHVVLHRTLAESFLTIMRRPLARALYTGDVALLGALASDTKIGRAVAVGAAAHQPQHLGLLYRHGLLADDPAGDPSLYYRLAATTLGFFVGDDLAGGAELTDRAAALGLVIRRAFEPAELPGPDALAIVAAEIDAQYSDLLDQMSRSLPDAPEEGS</sequence>
<dbReference type="SUPFAM" id="SSF46689">
    <property type="entry name" value="Homeodomain-like"/>
    <property type="match status" value="1"/>
</dbReference>
<protein>
    <submittedName>
        <fullName evidence="4">TetR/AcrR family transcriptional regulator</fullName>
    </submittedName>
</protein>
<name>A0ABS8PDP8_9PSEU</name>
<dbReference type="InterPro" id="IPR009057">
    <property type="entry name" value="Homeodomain-like_sf"/>
</dbReference>
<feature type="domain" description="HTH tetR-type" evidence="3">
    <location>
        <begin position="3"/>
        <end position="63"/>
    </location>
</feature>
<feature type="DNA-binding region" description="H-T-H motif" evidence="2">
    <location>
        <begin position="26"/>
        <end position="45"/>
    </location>
</feature>
<dbReference type="EMBL" id="JAJNDB010000005">
    <property type="protein sequence ID" value="MCD2196027.1"/>
    <property type="molecule type" value="Genomic_DNA"/>
</dbReference>
<evidence type="ECO:0000313" key="4">
    <source>
        <dbReference type="EMBL" id="MCD2196027.1"/>
    </source>
</evidence>
<keyword evidence="1 2" id="KW-0238">DNA-binding</keyword>
<dbReference type="PANTHER" id="PTHR30055">
    <property type="entry name" value="HTH-TYPE TRANSCRIPTIONAL REGULATOR RUTR"/>
    <property type="match status" value="1"/>
</dbReference>
<evidence type="ECO:0000256" key="2">
    <source>
        <dbReference type="PROSITE-ProRule" id="PRU00335"/>
    </source>
</evidence>
<dbReference type="PROSITE" id="PS50977">
    <property type="entry name" value="HTH_TETR_2"/>
    <property type="match status" value="1"/>
</dbReference>
<evidence type="ECO:0000313" key="5">
    <source>
        <dbReference type="Proteomes" id="UP001199469"/>
    </source>
</evidence>
<evidence type="ECO:0000256" key="1">
    <source>
        <dbReference type="ARBA" id="ARBA00023125"/>
    </source>
</evidence>
<keyword evidence="5" id="KW-1185">Reference proteome</keyword>
<dbReference type="Pfam" id="PF00440">
    <property type="entry name" value="TetR_N"/>
    <property type="match status" value="1"/>
</dbReference>